<accession>A0A8J4G703</accession>
<dbReference type="AlphaFoldDB" id="A0A8J4G703"/>
<proteinExistence type="predicted"/>
<feature type="compositionally biased region" description="Polar residues" evidence="1">
    <location>
        <begin position="291"/>
        <end position="308"/>
    </location>
</feature>
<sequence length="476" mass="51411">MSVPPVLLRTFEEVLNIFDQYPEAHIVIGYGSKIQYHDLDAVIDELGSWLRNAQKRCGSKPWLLIYGGDMAKEDVHDVGLLVQRMAATFACRVVAPWVSSAADPPPPQPFVNYYYVMEPQYAGDLEGARQLQQQQQQQQQGQSPLSINISLAAHSRDAASRYAGKRSFVEGVGDNSTDEDVNGHLKQRRRLGDNASLQQQESVGQQPSQEQDSFAQTEMAGSKEEQPTEGVPGSIPEPLPVDRVLTAIDDPVDASTRDGNASIMFNPELESAPEPDGASLPLPNTAKPAVRQQQPAEPLSNISITGTTRLEPAGQGKGASSGRGRQLWGGIIDGRPVGPSQFYLNDIMLGLADRPSDGAVSLAPGEKTGCGGDRKRHPLITSILAVGGGPITLQELEYAASRGVPWTYIRCRGRYVTPGSSEYGPVDAWAQQQQQQQQKQQEQEQADGEQRTQQGEILPGLDQGGSKNPSGSGPGQ</sequence>
<feature type="region of interest" description="Disordered" evidence="1">
    <location>
        <begin position="195"/>
        <end position="239"/>
    </location>
</feature>
<evidence type="ECO:0000313" key="2">
    <source>
        <dbReference type="EMBL" id="GIM01284.1"/>
    </source>
</evidence>
<dbReference type="Proteomes" id="UP000722791">
    <property type="component" value="Unassembled WGS sequence"/>
</dbReference>
<dbReference type="EMBL" id="BNCQ01000009">
    <property type="protein sequence ID" value="GIM01284.1"/>
    <property type="molecule type" value="Genomic_DNA"/>
</dbReference>
<reference evidence="2" key="1">
    <citation type="journal article" date="2021" name="Proc. Natl. Acad. Sci. U.S.A.">
        <title>Three genomes in the algal genus Volvox reveal the fate of a haploid sex-determining region after a transition to homothallism.</title>
        <authorList>
            <person name="Yamamoto K."/>
            <person name="Hamaji T."/>
            <person name="Kawai-Toyooka H."/>
            <person name="Matsuzaki R."/>
            <person name="Takahashi F."/>
            <person name="Nishimura Y."/>
            <person name="Kawachi M."/>
            <person name="Noguchi H."/>
            <person name="Minakuchi Y."/>
            <person name="Umen J.G."/>
            <person name="Toyoda A."/>
            <person name="Nozaki H."/>
        </authorList>
    </citation>
    <scope>NUCLEOTIDE SEQUENCE</scope>
    <source>
        <strain evidence="2">NIES-3785</strain>
    </source>
</reference>
<protein>
    <submittedName>
        <fullName evidence="2">Uncharacterized protein</fullName>
    </submittedName>
</protein>
<evidence type="ECO:0000313" key="3">
    <source>
        <dbReference type="Proteomes" id="UP000722791"/>
    </source>
</evidence>
<name>A0A8J4G703_9CHLO</name>
<feature type="region of interest" description="Disordered" evidence="1">
    <location>
        <begin position="427"/>
        <end position="476"/>
    </location>
</feature>
<feature type="compositionally biased region" description="Low complexity" evidence="1">
    <location>
        <begin position="464"/>
        <end position="476"/>
    </location>
</feature>
<feature type="region of interest" description="Disordered" evidence="1">
    <location>
        <begin position="291"/>
        <end position="325"/>
    </location>
</feature>
<organism evidence="2 3">
    <name type="scientific">Volvox reticuliferus</name>
    <dbReference type="NCBI Taxonomy" id="1737510"/>
    <lineage>
        <taxon>Eukaryota</taxon>
        <taxon>Viridiplantae</taxon>
        <taxon>Chlorophyta</taxon>
        <taxon>core chlorophytes</taxon>
        <taxon>Chlorophyceae</taxon>
        <taxon>CS clade</taxon>
        <taxon>Chlamydomonadales</taxon>
        <taxon>Volvocaceae</taxon>
        <taxon>Volvox</taxon>
    </lineage>
</organism>
<feature type="compositionally biased region" description="Low complexity" evidence="1">
    <location>
        <begin position="431"/>
        <end position="440"/>
    </location>
</feature>
<feature type="compositionally biased region" description="Low complexity" evidence="1">
    <location>
        <begin position="198"/>
        <end position="211"/>
    </location>
</feature>
<comment type="caution">
    <text evidence="2">The sequence shown here is derived from an EMBL/GenBank/DDBJ whole genome shotgun (WGS) entry which is preliminary data.</text>
</comment>
<evidence type="ECO:0000256" key="1">
    <source>
        <dbReference type="SAM" id="MobiDB-lite"/>
    </source>
</evidence>
<gene>
    <name evidence="2" type="ORF">Vretimale_6083</name>
</gene>